<comment type="caution">
    <text evidence="2">The sequence shown here is derived from an EMBL/GenBank/DDBJ whole genome shotgun (WGS) entry which is preliminary data.</text>
</comment>
<accession>A0A1J4JF91</accession>
<evidence type="ECO:0000256" key="1">
    <source>
        <dbReference type="SAM" id="Phobius"/>
    </source>
</evidence>
<keyword evidence="1" id="KW-0472">Membrane</keyword>
<sequence length="452" mass="52266">MVNTRPIYVTSMKIVYIISALFILVAGILLFLDPPNYPKADTTIDCQSVSIVNFAFNNGLLDFHVRIPTKVEYPILDTFSFLSVRIFNNFNQSDFSINFLTKSSDFINSTRITESDFKFSVYHQVIGENHIQLKCKERNVFQKTVIYDRIENFIPGSTIISSPKKFENICFKNNKFYAILPQTGTISDIEVGGFHYQVGMMKRKVGFYDQPNSSILISEFCQQAWHQILFQITPLLEAIKNNQNSINLFSMYKSSKYTKVPKFLKPLHLPAYKVCFESLEIPELMYDVSIEENQEILHALEQNFTLIQKLTKILPMNTQKVAISSDFRSYFQVIEEKYRDIEIVEINDDMTLVEMLTELSDASVLIGTKIGELIGSIFLNKSALVVDLQNYRCFCGDWMKNLAAKLEIKYINFEQDCDCDDFSCAKSIDWESPIKIKKEEFLEIISQIFIEN</sequence>
<dbReference type="VEuPathDB" id="TrichDB:TRFO_37504"/>
<dbReference type="AlphaFoldDB" id="A0A1J4JF91"/>
<dbReference type="EMBL" id="MLAK01001183">
    <property type="protein sequence ID" value="OHS96315.1"/>
    <property type="molecule type" value="Genomic_DNA"/>
</dbReference>
<dbReference type="Proteomes" id="UP000179807">
    <property type="component" value="Unassembled WGS sequence"/>
</dbReference>
<feature type="transmembrane region" description="Helical" evidence="1">
    <location>
        <begin position="12"/>
        <end position="32"/>
    </location>
</feature>
<proteinExistence type="predicted"/>
<gene>
    <name evidence="2" type="ORF">TRFO_37504</name>
</gene>
<protein>
    <submittedName>
        <fullName evidence="2">Uncharacterized protein</fullName>
    </submittedName>
</protein>
<keyword evidence="3" id="KW-1185">Reference proteome</keyword>
<evidence type="ECO:0000313" key="2">
    <source>
        <dbReference type="EMBL" id="OHS96315.1"/>
    </source>
</evidence>
<reference evidence="2" key="1">
    <citation type="submission" date="2016-10" db="EMBL/GenBank/DDBJ databases">
        <authorList>
            <person name="Benchimol M."/>
            <person name="Almeida L.G."/>
            <person name="Vasconcelos A.T."/>
            <person name="Perreira-Neves A."/>
            <person name="Rosa I.A."/>
            <person name="Tasca T."/>
            <person name="Bogo M.R."/>
            <person name="de Souza W."/>
        </authorList>
    </citation>
    <scope>NUCLEOTIDE SEQUENCE [LARGE SCALE GENOMIC DNA]</scope>
    <source>
        <strain evidence="2">K</strain>
    </source>
</reference>
<dbReference type="RefSeq" id="XP_068349452.1">
    <property type="nucleotide sequence ID" value="XM_068511462.1"/>
</dbReference>
<organism evidence="2 3">
    <name type="scientific">Tritrichomonas foetus</name>
    <dbReference type="NCBI Taxonomy" id="1144522"/>
    <lineage>
        <taxon>Eukaryota</taxon>
        <taxon>Metamonada</taxon>
        <taxon>Parabasalia</taxon>
        <taxon>Tritrichomonadida</taxon>
        <taxon>Tritrichomonadidae</taxon>
        <taxon>Tritrichomonas</taxon>
    </lineage>
</organism>
<keyword evidence="1" id="KW-1133">Transmembrane helix</keyword>
<dbReference type="GeneID" id="94846166"/>
<keyword evidence="1" id="KW-0812">Transmembrane</keyword>
<evidence type="ECO:0000313" key="3">
    <source>
        <dbReference type="Proteomes" id="UP000179807"/>
    </source>
</evidence>
<name>A0A1J4JF91_9EUKA</name>